<evidence type="ECO:0000259" key="7">
    <source>
        <dbReference type="PROSITE" id="PS51194"/>
    </source>
</evidence>
<dbReference type="GO" id="GO:0005524">
    <property type="term" value="F:ATP binding"/>
    <property type="evidence" value="ECO:0007669"/>
    <property type="project" value="UniProtKB-KW"/>
</dbReference>
<dbReference type="InterPro" id="IPR055206">
    <property type="entry name" value="DEXQc_SUV3"/>
</dbReference>
<keyword evidence="3 8" id="KW-0347">Helicase</keyword>
<dbReference type="RefSeq" id="WP_110402360.1">
    <property type="nucleotide sequence ID" value="NZ_QJJS01000025.1"/>
</dbReference>
<evidence type="ECO:0000256" key="1">
    <source>
        <dbReference type="ARBA" id="ARBA00022741"/>
    </source>
</evidence>
<feature type="compositionally biased region" description="Low complexity" evidence="5">
    <location>
        <begin position="1"/>
        <end position="11"/>
    </location>
</feature>
<evidence type="ECO:0000256" key="2">
    <source>
        <dbReference type="ARBA" id="ARBA00022801"/>
    </source>
</evidence>
<keyword evidence="2" id="KW-0378">Hydrolase</keyword>
<dbReference type="InterPro" id="IPR050699">
    <property type="entry name" value="RNA-DNA_Helicase"/>
</dbReference>
<sequence>MHDSSPVAPTAAPAPAPKPATPRTPRLPRAAHAARVPAHLAAEQLERVRQAAYVLPQVVKPADLCPPDHPDAEGWLDEQGLVLLQKSVPGQRPSRWIAPDLFDAALRHLDACPVSRDSRAQLNERTAWLEAQGVSRNLQGRWERLVRRPLALAQLGWSVTVAFQAPVDAELVWSYFRHADERVLLASLGPVPAYPHADELLAHLNSLVERSEMCDDRHLDSLLPRLQSECALPQPIASLKAACTRAQDRWEHHVYELQTLAGLTRELAFQGYPDTFEPARQLGRQVTLYVGPPNSGKTHAAFERLALADKGAYLAPLRLLALEGRDRLVARGVPCSLLTGEESVPADGARVVSSTIEMVGTRELIDVAVIDEAQMIFDDWRGWAWTQAVVAVPAREVIIICSAYAVPALENLLGLCGESVQIRHFERKQHVQLLRAPVSIDALVKGDAVVAFSRRDVLMLRDQISQHGHTVSVVYGALPPEVRRREAERFASGESDILVATDAIGMGLNLPIRRVMFSTMSKYDGVADRELTESEVHQIAGRAGRFGMHEEGWTGVLKEAESGAGRVLKELLPRQPRAPRNFKAPVAPNGWHIHTIASRLGKNRLHEVLHVFMEQLELDNAHFQVAQLQQMLELAEELDRVAAPLSLKERFTYAQAPVDLRTEQLVQAFLGWAASHAHNGTAGEPWFLDEVDERSRLDRMEQALRACTLWLWLDLRFPGVYGHLEDVLDLRNRLNAGIERHLKGKKPLWQSRRGGRP</sequence>
<organism evidence="8 9">
    <name type="scientific">Sphaerotilus hippei</name>
    <dbReference type="NCBI Taxonomy" id="744406"/>
    <lineage>
        <taxon>Bacteria</taxon>
        <taxon>Pseudomonadati</taxon>
        <taxon>Pseudomonadota</taxon>
        <taxon>Betaproteobacteria</taxon>
        <taxon>Burkholderiales</taxon>
        <taxon>Sphaerotilaceae</taxon>
        <taxon>Sphaerotilus</taxon>
    </lineage>
</organism>
<dbReference type="GO" id="GO:0016787">
    <property type="term" value="F:hydrolase activity"/>
    <property type="evidence" value="ECO:0007669"/>
    <property type="project" value="UniProtKB-KW"/>
</dbReference>
<dbReference type="Gene3D" id="1.20.272.40">
    <property type="match status" value="1"/>
</dbReference>
<dbReference type="EMBL" id="QJJS01000025">
    <property type="protein sequence ID" value="PXW92340.1"/>
    <property type="molecule type" value="Genomic_DNA"/>
</dbReference>
<proteinExistence type="predicted"/>
<dbReference type="Pfam" id="PF12513">
    <property type="entry name" value="SUV3_C"/>
    <property type="match status" value="1"/>
</dbReference>
<accession>A0A318H5V3</accession>
<dbReference type="PROSITE" id="PS51192">
    <property type="entry name" value="HELICASE_ATP_BIND_1"/>
    <property type="match status" value="1"/>
</dbReference>
<dbReference type="InterPro" id="IPR001650">
    <property type="entry name" value="Helicase_C-like"/>
</dbReference>
<dbReference type="Pfam" id="PF22527">
    <property type="entry name" value="DEXQc_Suv3"/>
    <property type="match status" value="1"/>
</dbReference>
<feature type="domain" description="Helicase ATP-binding" evidence="6">
    <location>
        <begin position="278"/>
        <end position="423"/>
    </location>
</feature>
<dbReference type="Gene3D" id="1.20.58.1080">
    <property type="match status" value="1"/>
</dbReference>
<dbReference type="InterPro" id="IPR041082">
    <property type="entry name" value="Suv3_C_1"/>
</dbReference>
<dbReference type="Proteomes" id="UP000247811">
    <property type="component" value="Unassembled WGS sequence"/>
</dbReference>
<dbReference type="InterPro" id="IPR022192">
    <property type="entry name" value="SUV3_C"/>
</dbReference>
<feature type="compositionally biased region" description="Low complexity" evidence="5">
    <location>
        <begin position="23"/>
        <end position="34"/>
    </location>
</feature>
<dbReference type="PANTHER" id="PTHR12131:SF1">
    <property type="entry name" value="ATP-DEPENDENT RNA HELICASE SUPV3L1, MITOCHONDRIAL-RELATED"/>
    <property type="match status" value="1"/>
</dbReference>
<keyword evidence="1" id="KW-0547">Nucleotide-binding</keyword>
<dbReference type="GO" id="GO:0004386">
    <property type="term" value="F:helicase activity"/>
    <property type="evidence" value="ECO:0007669"/>
    <property type="project" value="UniProtKB-KW"/>
</dbReference>
<keyword evidence="9" id="KW-1185">Reference proteome</keyword>
<dbReference type="OrthoDB" id="9807155at2"/>
<name>A0A318H5V3_9BURK</name>
<dbReference type="SMART" id="SM00490">
    <property type="entry name" value="HELICc"/>
    <property type="match status" value="1"/>
</dbReference>
<feature type="region of interest" description="Disordered" evidence="5">
    <location>
        <begin position="1"/>
        <end position="34"/>
    </location>
</feature>
<dbReference type="SUPFAM" id="SSF52540">
    <property type="entry name" value="P-loop containing nucleoside triphosphate hydrolases"/>
    <property type="match status" value="1"/>
</dbReference>
<dbReference type="InterPro" id="IPR014001">
    <property type="entry name" value="Helicase_ATP-bd"/>
</dbReference>
<protein>
    <submittedName>
        <fullName evidence="8">ATP-dependent RNA helicase SUPV3L1/SUV3</fullName>
    </submittedName>
</protein>
<evidence type="ECO:0000256" key="5">
    <source>
        <dbReference type="SAM" id="MobiDB-lite"/>
    </source>
</evidence>
<dbReference type="Pfam" id="PF00271">
    <property type="entry name" value="Helicase_C"/>
    <property type="match status" value="1"/>
</dbReference>
<evidence type="ECO:0000313" key="9">
    <source>
        <dbReference type="Proteomes" id="UP000247811"/>
    </source>
</evidence>
<dbReference type="CDD" id="cd18805">
    <property type="entry name" value="SF2_C_suv3"/>
    <property type="match status" value="1"/>
</dbReference>
<dbReference type="AlphaFoldDB" id="A0A318H5V3"/>
<feature type="compositionally biased region" description="Pro residues" evidence="5">
    <location>
        <begin position="12"/>
        <end position="22"/>
    </location>
</feature>
<dbReference type="Gene3D" id="3.40.50.300">
    <property type="entry name" value="P-loop containing nucleotide triphosphate hydrolases"/>
    <property type="match status" value="2"/>
</dbReference>
<feature type="domain" description="Helicase C-terminal" evidence="7">
    <location>
        <begin position="432"/>
        <end position="592"/>
    </location>
</feature>
<reference evidence="8 9" key="1">
    <citation type="submission" date="2018-05" db="EMBL/GenBank/DDBJ databases">
        <title>Genomic Encyclopedia of Type Strains, Phase IV (KMG-IV): sequencing the most valuable type-strain genomes for metagenomic binning, comparative biology and taxonomic classification.</title>
        <authorList>
            <person name="Goeker M."/>
        </authorList>
    </citation>
    <scope>NUCLEOTIDE SEQUENCE [LARGE SCALE GENOMIC DNA]</scope>
    <source>
        <strain evidence="8 9">DSM 566</strain>
    </source>
</reference>
<evidence type="ECO:0000259" key="6">
    <source>
        <dbReference type="PROSITE" id="PS51192"/>
    </source>
</evidence>
<evidence type="ECO:0000256" key="3">
    <source>
        <dbReference type="ARBA" id="ARBA00022806"/>
    </source>
</evidence>
<evidence type="ECO:0000256" key="4">
    <source>
        <dbReference type="ARBA" id="ARBA00022840"/>
    </source>
</evidence>
<keyword evidence="4" id="KW-0067">ATP-binding</keyword>
<dbReference type="PROSITE" id="PS51194">
    <property type="entry name" value="HELICASE_CTER"/>
    <property type="match status" value="1"/>
</dbReference>
<gene>
    <name evidence="8" type="ORF">C7444_12514</name>
</gene>
<dbReference type="PANTHER" id="PTHR12131">
    <property type="entry name" value="ATP-DEPENDENT RNA AND DNA HELICASE"/>
    <property type="match status" value="1"/>
</dbReference>
<comment type="caution">
    <text evidence="8">The sequence shown here is derived from an EMBL/GenBank/DDBJ whole genome shotgun (WGS) entry which is preliminary data.</text>
</comment>
<dbReference type="InterPro" id="IPR027417">
    <property type="entry name" value="P-loop_NTPase"/>
</dbReference>
<evidence type="ECO:0000313" key="8">
    <source>
        <dbReference type="EMBL" id="PXW92340.1"/>
    </source>
</evidence>
<dbReference type="Pfam" id="PF18147">
    <property type="entry name" value="Suv3_C_1"/>
    <property type="match status" value="1"/>
</dbReference>